<reference evidence="2 3" key="1">
    <citation type="submission" date="2019-01" db="EMBL/GenBank/DDBJ databases">
        <authorList>
            <consortium name="Pathogen Informatics"/>
        </authorList>
    </citation>
    <scope>NUCLEOTIDE SEQUENCE [LARGE SCALE GENOMIC DNA]</scope>
    <source>
        <strain evidence="2 3">NCTC10194</strain>
    </source>
</reference>
<dbReference type="RefSeq" id="WP_027333917.1">
    <property type="nucleotide sequence ID" value="NZ_LR215024.1"/>
</dbReference>
<keyword evidence="1" id="KW-0472">Membrane</keyword>
<keyword evidence="3" id="KW-1185">Reference proteome</keyword>
<evidence type="ECO:0000313" key="2">
    <source>
        <dbReference type="EMBL" id="VEU71162.1"/>
    </source>
</evidence>
<name>A0A449AWN7_9BACT</name>
<proteinExistence type="predicted"/>
<feature type="transmembrane region" description="Helical" evidence="1">
    <location>
        <begin position="158"/>
        <end position="176"/>
    </location>
</feature>
<feature type="transmembrane region" description="Helical" evidence="1">
    <location>
        <begin position="26"/>
        <end position="51"/>
    </location>
</feature>
<dbReference type="AlphaFoldDB" id="A0A449AWN7"/>
<keyword evidence="1" id="KW-1133">Transmembrane helix</keyword>
<gene>
    <name evidence="2" type="ORF">NCTC10194_00703</name>
</gene>
<evidence type="ECO:0000313" key="3">
    <source>
        <dbReference type="Proteomes" id="UP000290815"/>
    </source>
</evidence>
<organism evidence="2 3">
    <name type="scientific">Mycoplasmopsis glycophila</name>
    <dbReference type="NCBI Taxonomy" id="171285"/>
    <lineage>
        <taxon>Bacteria</taxon>
        <taxon>Bacillati</taxon>
        <taxon>Mycoplasmatota</taxon>
        <taxon>Mycoplasmoidales</taxon>
        <taxon>Metamycoplasmataceae</taxon>
        <taxon>Mycoplasmopsis</taxon>
    </lineage>
</organism>
<dbReference type="Proteomes" id="UP000290815">
    <property type="component" value="Chromosome"/>
</dbReference>
<dbReference type="KEGG" id="mgly:NCTC10194_00703"/>
<accession>A0A449AWN7</accession>
<dbReference type="EMBL" id="LR215024">
    <property type="protein sequence ID" value="VEU71162.1"/>
    <property type="molecule type" value="Genomic_DNA"/>
</dbReference>
<sequence>MIKKREYFTKNSIEELWTFEKSTFRFWIIAFFVGLLVLSALVLAQIIVLAVNFENIRNEALEVVKDATTKPSNFYIGLKTFAYDGVILGFLVFILITYANSVKLSYKEHDFSKISYSSLAYALTILLFNVVLIISNLATSGGNGLFIFSNLTGWRLAYAILKFIFFVVMFLVCFLLRREVLAIKKAFLAIHQRKAFEDLRKEFTKMVKNEDAQNPFVNMGNWEKMTEDEIEEEFKYSAENTSKPNHKKESEDAKKKEEIQKLLDLPNEKLFKIAEMLNIFDYEKLSKDELAEKIYFYTTTENQKNKEDK</sequence>
<feature type="transmembrane region" description="Helical" evidence="1">
    <location>
        <begin position="81"/>
        <end position="99"/>
    </location>
</feature>
<keyword evidence="1" id="KW-0812">Transmembrane</keyword>
<feature type="transmembrane region" description="Helical" evidence="1">
    <location>
        <begin position="119"/>
        <end position="138"/>
    </location>
</feature>
<protein>
    <submittedName>
        <fullName evidence="2">Uncharacterized protein</fullName>
    </submittedName>
</protein>
<evidence type="ECO:0000256" key="1">
    <source>
        <dbReference type="SAM" id="Phobius"/>
    </source>
</evidence>